<dbReference type="InterPro" id="IPR012926">
    <property type="entry name" value="TMEM120A/B"/>
</dbReference>
<dbReference type="Pfam" id="PF07851">
    <property type="entry name" value="TMEM120A-B"/>
    <property type="match status" value="1"/>
</dbReference>
<dbReference type="PANTHER" id="PTHR21433:SF0">
    <property type="entry name" value="TRANSMEMBRANE PROTEIN 120 HOMOLOG"/>
    <property type="match status" value="1"/>
</dbReference>
<reference evidence="7 8" key="1">
    <citation type="journal article" date="2022" name="Nat. Ecol. Evol.">
        <title>A masculinizing supergene underlies an exaggerated male reproductive morph in a spider.</title>
        <authorList>
            <person name="Hendrickx F."/>
            <person name="De Corte Z."/>
            <person name="Sonet G."/>
            <person name="Van Belleghem S.M."/>
            <person name="Kostlbacher S."/>
            <person name="Vangestel C."/>
        </authorList>
    </citation>
    <scope>NUCLEOTIDE SEQUENCE [LARGE SCALE GENOMIC DNA]</scope>
    <source>
        <strain evidence="7">W744_W776</strain>
    </source>
</reference>
<organism evidence="7 8">
    <name type="scientific">Oedothorax gibbosus</name>
    <dbReference type="NCBI Taxonomy" id="931172"/>
    <lineage>
        <taxon>Eukaryota</taxon>
        <taxon>Metazoa</taxon>
        <taxon>Ecdysozoa</taxon>
        <taxon>Arthropoda</taxon>
        <taxon>Chelicerata</taxon>
        <taxon>Arachnida</taxon>
        <taxon>Araneae</taxon>
        <taxon>Araneomorphae</taxon>
        <taxon>Entelegynae</taxon>
        <taxon>Araneoidea</taxon>
        <taxon>Linyphiidae</taxon>
        <taxon>Erigoninae</taxon>
        <taxon>Oedothorax</taxon>
    </lineage>
</organism>
<dbReference type="Proteomes" id="UP000827092">
    <property type="component" value="Unassembled WGS sequence"/>
</dbReference>
<dbReference type="EMBL" id="JAFNEN010000018">
    <property type="protein sequence ID" value="KAG8200199.1"/>
    <property type="molecule type" value="Genomic_DNA"/>
</dbReference>
<dbReference type="AlphaFoldDB" id="A0AAV6VWS6"/>
<evidence type="ECO:0000256" key="1">
    <source>
        <dbReference type="ARBA" id="ARBA00004141"/>
    </source>
</evidence>
<evidence type="ECO:0000313" key="8">
    <source>
        <dbReference type="Proteomes" id="UP000827092"/>
    </source>
</evidence>
<sequence length="344" mass="40581">MSSENPLTLKDEWEVLDKEFKDLEVNHKQFSKVVDELSKSQSECTKSVSHQWYRLNQISEALEKCPVETKEEIDLVESIKQQIESRKLQLEDIQSALPRKNGLYLQIILGSVNVTIVNKEDSMKYKEEYERFKLTVTVIILCLSAQSIFFSYRALDAILHFLLVWYYCTLTIRESILVINGSRMKGWWRINHFITTIQAGVIIVWPDGLMYDQFRRQFTFYTCYISILQFLQFNYQLGCLYRLRALGERHKMDITIEGFHSWMWRGLSFLLPFLYIGYIFQLYNAYTLYVLSQHEKCIEWQVFCSSVIFFILFVGNALTTSRVIHQKLTEKFASSLSPAQDKAD</sequence>
<evidence type="ECO:0000313" key="7">
    <source>
        <dbReference type="EMBL" id="KAG8200199.1"/>
    </source>
</evidence>
<keyword evidence="5 6" id="KW-0472">Membrane</keyword>
<feature type="transmembrane region" description="Helical" evidence="6">
    <location>
        <begin position="132"/>
        <end position="152"/>
    </location>
</feature>
<proteinExistence type="inferred from homology"/>
<comment type="subcellular location">
    <subcellularLocation>
        <location evidence="1">Membrane</location>
        <topology evidence="1">Multi-pass membrane protein</topology>
    </subcellularLocation>
</comment>
<dbReference type="PANTHER" id="PTHR21433">
    <property type="entry name" value="TRANSMEMBRANE PROTEIN INDUCED BY TUMOR NECROSIS FACTOR ALPHA"/>
    <property type="match status" value="1"/>
</dbReference>
<feature type="transmembrane region" description="Helical" evidence="6">
    <location>
        <begin position="300"/>
        <end position="318"/>
    </location>
</feature>
<evidence type="ECO:0000256" key="4">
    <source>
        <dbReference type="ARBA" id="ARBA00022989"/>
    </source>
</evidence>
<evidence type="ECO:0000256" key="2">
    <source>
        <dbReference type="ARBA" id="ARBA00009700"/>
    </source>
</evidence>
<feature type="transmembrane region" description="Helical" evidence="6">
    <location>
        <begin position="158"/>
        <end position="179"/>
    </location>
</feature>
<evidence type="ECO:0000256" key="3">
    <source>
        <dbReference type="ARBA" id="ARBA00022692"/>
    </source>
</evidence>
<evidence type="ECO:0000256" key="5">
    <source>
        <dbReference type="ARBA" id="ARBA00023136"/>
    </source>
</evidence>
<gene>
    <name evidence="7" type="ORF">JTE90_024981</name>
</gene>
<dbReference type="GO" id="GO:0016020">
    <property type="term" value="C:membrane"/>
    <property type="evidence" value="ECO:0007669"/>
    <property type="project" value="UniProtKB-SubCell"/>
</dbReference>
<evidence type="ECO:0008006" key="9">
    <source>
        <dbReference type="Google" id="ProtNLM"/>
    </source>
</evidence>
<comment type="similarity">
    <text evidence="2">Belongs to the TMEM120 family.</text>
</comment>
<feature type="transmembrane region" description="Helical" evidence="6">
    <location>
        <begin position="262"/>
        <end position="280"/>
    </location>
</feature>
<feature type="transmembrane region" description="Helical" evidence="6">
    <location>
        <begin position="218"/>
        <end position="241"/>
    </location>
</feature>
<name>A0AAV6VWS6_9ARAC</name>
<keyword evidence="3 6" id="KW-0812">Transmembrane</keyword>
<comment type="caution">
    <text evidence="7">The sequence shown here is derived from an EMBL/GenBank/DDBJ whole genome shotgun (WGS) entry which is preliminary data.</text>
</comment>
<keyword evidence="4 6" id="KW-1133">Transmembrane helix</keyword>
<accession>A0AAV6VWS6</accession>
<keyword evidence="8" id="KW-1185">Reference proteome</keyword>
<feature type="transmembrane region" description="Helical" evidence="6">
    <location>
        <begin position="186"/>
        <end position="206"/>
    </location>
</feature>
<evidence type="ECO:0000256" key="6">
    <source>
        <dbReference type="SAM" id="Phobius"/>
    </source>
</evidence>
<protein>
    <recommendedName>
        <fullName evidence="9">Transmembrane protein 120A</fullName>
    </recommendedName>
</protein>